<dbReference type="Gene3D" id="1.20.1250.20">
    <property type="entry name" value="MFS general substrate transporter like domains"/>
    <property type="match status" value="2"/>
</dbReference>
<feature type="transmembrane region" description="Helical" evidence="7">
    <location>
        <begin position="298"/>
        <end position="317"/>
    </location>
</feature>
<evidence type="ECO:0000256" key="3">
    <source>
        <dbReference type="ARBA" id="ARBA00022692"/>
    </source>
</evidence>
<sequence>MSEKPIESPPAATTRSPSLDPTLHSSTDAELGVIAMAAGKPPVPIDGEASDDDAHHVHPLAQLGAVRKNFLLFIFAVATFVDVCNVSGVAIAVAQIGMDTGLHISQLVWIITAYSLSFSAFLLFAGRLSDLFPASVIFEAGFAILGIFSLVTSFVTSDKYGFLVLRGLGGVSGAMTIPSAYHLLVHMFPEPNQQQQKLGMLGLAGASGNVLGLVLAGLCMLASYKWFFRLMAIICISFSAMTIFLLPYTGSSYAQGKDSTPRWKRMDVIGVLILEGALICFILALTQGPIDGWNSASFIAPFILAFPLGVGFFFWESRIPPKSAVLPSSVWKITNVIISSLAVLFPFAFWATSQLQYATFWQEVLHWSPIHVAAAMLPQGIIGLIIGGLAQPIPGIINRPRISLPIGAVLIIIAEILQVYSDGGRGMNYWRYCFPAFIIGSAGAMITYFASAINLISYCPPSRAGVAGAWCQVLAQVGGAICLAVQAGLQTDDLADWKKSSGRAYWFMVAWVAVLSLQYLILYRKPASVAEEHERAMQRIRDAGKE</sequence>
<feature type="transmembrane region" description="Helical" evidence="7">
    <location>
        <begin position="268"/>
        <end position="286"/>
    </location>
</feature>
<dbReference type="STRING" id="4999.A0A1Y1UEY7"/>
<dbReference type="GO" id="GO:0016020">
    <property type="term" value="C:membrane"/>
    <property type="evidence" value="ECO:0007669"/>
    <property type="project" value="UniProtKB-SubCell"/>
</dbReference>
<dbReference type="InParanoid" id="A0A1Y1UEY7"/>
<feature type="region of interest" description="Disordered" evidence="6">
    <location>
        <begin position="1"/>
        <end position="25"/>
    </location>
</feature>
<dbReference type="RefSeq" id="XP_021870651.1">
    <property type="nucleotide sequence ID" value="XM_022015893.1"/>
</dbReference>
<feature type="transmembrane region" description="Helical" evidence="7">
    <location>
        <begin position="329"/>
        <end position="350"/>
    </location>
</feature>
<dbReference type="InterPro" id="IPR011701">
    <property type="entry name" value="MFS"/>
</dbReference>
<feature type="transmembrane region" description="Helical" evidence="7">
    <location>
        <begin position="70"/>
        <end position="94"/>
    </location>
</feature>
<proteinExistence type="predicted"/>
<feature type="transmembrane region" description="Helical" evidence="7">
    <location>
        <begin position="167"/>
        <end position="188"/>
    </location>
</feature>
<evidence type="ECO:0000256" key="5">
    <source>
        <dbReference type="ARBA" id="ARBA00023136"/>
    </source>
</evidence>
<keyword evidence="3 7" id="KW-0812">Transmembrane</keyword>
<feature type="transmembrane region" description="Helical" evidence="7">
    <location>
        <begin position="370"/>
        <end position="390"/>
    </location>
</feature>
<feature type="transmembrane region" description="Helical" evidence="7">
    <location>
        <begin position="402"/>
        <end position="420"/>
    </location>
</feature>
<dbReference type="EMBL" id="NBSH01000007">
    <property type="protein sequence ID" value="ORX36582.1"/>
    <property type="molecule type" value="Genomic_DNA"/>
</dbReference>
<accession>A0A1Y1UEY7</accession>
<feature type="transmembrane region" description="Helical" evidence="7">
    <location>
        <begin position="504"/>
        <end position="523"/>
    </location>
</feature>
<dbReference type="PANTHER" id="PTHR42718">
    <property type="entry name" value="MAJOR FACILITATOR SUPERFAMILY MULTIDRUG TRANSPORTER MFSC"/>
    <property type="match status" value="1"/>
</dbReference>
<evidence type="ECO:0000256" key="2">
    <source>
        <dbReference type="ARBA" id="ARBA00022448"/>
    </source>
</evidence>
<evidence type="ECO:0000313" key="9">
    <source>
        <dbReference type="EMBL" id="ORX36582.1"/>
    </source>
</evidence>
<name>A0A1Y1UEY7_9TREE</name>
<dbReference type="AlphaFoldDB" id="A0A1Y1UEY7"/>
<dbReference type="Proteomes" id="UP000193218">
    <property type="component" value="Unassembled WGS sequence"/>
</dbReference>
<dbReference type="InterPro" id="IPR036259">
    <property type="entry name" value="MFS_trans_sf"/>
</dbReference>
<dbReference type="PANTHER" id="PTHR42718:SF9">
    <property type="entry name" value="MAJOR FACILITATOR SUPERFAMILY MULTIDRUG TRANSPORTER MFSC"/>
    <property type="match status" value="1"/>
</dbReference>
<dbReference type="GO" id="GO:0022857">
    <property type="term" value="F:transmembrane transporter activity"/>
    <property type="evidence" value="ECO:0007669"/>
    <property type="project" value="InterPro"/>
</dbReference>
<keyword evidence="2" id="KW-0813">Transport</keyword>
<dbReference type="Pfam" id="PF07690">
    <property type="entry name" value="MFS_1"/>
    <property type="match status" value="1"/>
</dbReference>
<dbReference type="SUPFAM" id="SSF103473">
    <property type="entry name" value="MFS general substrate transporter"/>
    <property type="match status" value="1"/>
</dbReference>
<dbReference type="OrthoDB" id="440755at2759"/>
<feature type="transmembrane region" description="Helical" evidence="7">
    <location>
        <begin position="200"/>
        <end position="224"/>
    </location>
</feature>
<keyword evidence="5 7" id="KW-0472">Membrane</keyword>
<feature type="transmembrane region" description="Helical" evidence="7">
    <location>
        <begin position="136"/>
        <end position="155"/>
    </location>
</feature>
<evidence type="ECO:0000256" key="7">
    <source>
        <dbReference type="SAM" id="Phobius"/>
    </source>
</evidence>
<gene>
    <name evidence="9" type="ORF">BD324DRAFT_626418</name>
</gene>
<keyword evidence="10" id="KW-1185">Reference proteome</keyword>
<evidence type="ECO:0000259" key="8">
    <source>
        <dbReference type="PROSITE" id="PS50850"/>
    </source>
</evidence>
<organism evidence="9 10">
    <name type="scientific">Kockovaella imperatae</name>
    <dbReference type="NCBI Taxonomy" id="4999"/>
    <lineage>
        <taxon>Eukaryota</taxon>
        <taxon>Fungi</taxon>
        <taxon>Dikarya</taxon>
        <taxon>Basidiomycota</taxon>
        <taxon>Agaricomycotina</taxon>
        <taxon>Tremellomycetes</taxon>
        <taxon>Tremellales</taxon>
        <taxon>Cuniculitremaceae</taxon>
        <taxon>Kockovaella</taxon>
    </lineage>
</organism>
<feature type="domain" description="Major facilitator superfamily (MFS) profile" evidence="8">
    <location>
        <begin position="71"/>
        <end position="528"/>
    </location>
</feature>
<evidence type="ECO:0000256" key="6">
    <source>
        <dbReference type="SAM" id="MobiDB-lite"/>
    </source>
</evidence>
<comment type="caution">
    <text evidence="9">The sequence shown here is derived from an EMBL/GenBank/DDBJ whole genome shotgun (WGS) entry which is preliminary data.</text>
</comment>
<evidence type="ECO:0000313" key="10">
    <source>
        <dbReference type="Proteomes" id="UP000193218"/>
    </source>
</evidence>
<protein>
    <submittedName>
        <fullName evidence="9">Major facilitator superfamily domain-containing protein</fullName>
    </submittedName>
</protein>
<dbReference type="InterPro" id="IPR020846">
    <property type="entry name" value="MFS_dom"/>
</dbReference>
<comment type="subcellular location">
    <subcellularLocation>
        <location evidence="1">Membrane</location>
        <topology evidence="1">Multi-pass membrane protein</topology>
    </subcellularLocation>
</comment>
<feature type="compositionally biased region" description="Polar residues" evidence="6">
    <location>
        <begin position="11"/>
        <end position="25"/>
    </location>
</feature>
<feature type="transmembrane region" description="Helical" evidence="7">
    <location>
        <begin position="432"/>
        <end position="456"/>
    </location>
</feature>
<evidence type="ECO:0000256" key="1">
    <source>
        <dbReference type="ARBA" id="ARBA00004141"/>
    </source>
</evidence>
<reference evidence="9 10" key="1">
    <citation type="submission" date="2017-03" db="EMBL/GenBank/DDBJ databases">
        <title>Widespread Adenine N6-methylation of Active Genes in Fungi.</title>
        <authorList>
            <consortium name="DOE Joint Genome Institute"/>
            <person name="Mondo S.J."/>
            <person name="Dannebaum R.O."/>
            <person name="Kuo R.C."/>
            <person name="Louie K.B."/>
            <person name="Bewick A.J."/>
            <person name="Labutti K."/>
            <person name="Haridas S."/>
            <person name="Kuo A."/>
            <person name="Salamov A."/>
            <person name="Ahrendt S.R."/>
            <person name="Lau R."/>
            <person name="Bowen B.P."/>
            <person name="Lipzen A."/>
            <person name="Sullivan W."/>
            <person name="Andreopoulos W.B."/>
            <person name="Clum A."/>
            <person name="Lindquist E."/>
            <person name="Daum C."/>
            <person name="Northen T.R."/>
            <person name="Ramamoorthy G."/>
            <person name="Schmitz R.J."/>
            <person name="Gryganskyi A."/>
            <person name="Culley D."/>
            <person name="Magnuson J."/>
            <person name="James T.Y."/>
            <person name="O'Malley M.A."/>
            <person name="Stajich J.E."/>
            <person name="Spatafora J.W."/>
            <person name="Visel A."/>
            <person name="Grigoriev I.V."/>
        </authorList>
    </citation>
    <scope>NUCLEOTIDE SEQUENCE [LARGE SCALE GENOMIC DNA]</scope>
    <source>
        <strain evidence="9 10">NRRL Y-17943</strain>
    </source>
</reference>
<feature type="transmembrane region" description="Helical" evidence="7">
    <location>
        <begin position="106"/>
        <end position="124"/>
    </location>
</feature>
<evidence type="ECO:0000256" key="4">
    <source>
        <dbReference type="ARBA" id="ARBA00022989"/>
    </source>
</evidence>
<dbReference type="PROSITE" id="PS50850">
    <property type="entry name" value="MFS"/>
    <property type="match status" value="1"/>
</dbReference>
<dbReference type="GeneID" id="33557702"/>
<feature type="transmembrane region" description="Helical" evidence="7">
    <location>
        <begin position="230"/>
        <end position="248"/>
    </location>
</feature>
<keyword evidence="4 7" id="KW-1133">Transmembrane helix</keyword>
<feature type="transmembrane region" description="Helical" evidence="7">
    <location>
        <begin position="468"/>
        <end position="489"/>
    </location>
</feature>